<dbReference type="RefSeq" id="WP_024564495.1">
    <property type="nucleotide sequence ID" value="NZ_CP007547.1"/>
</dbReference>
<dbReference type="KEGG" id="eao:BD94_1823"/>
<dbReference type="Proteomes" id="UP000028933">
    <property type="component" value="Chromosome"/>
</dbReference>
<evidence type="ECO:0000313" key="2">
    <source>
        <dbReference type="EMBL" id="AIL45598.1"/>
    </source>
</evidence>
<evidence type="ECO:0000259" key="1">
    <source>
        <dbReference type="Pfam" id="PF20033"/>
    </source>
</evidence>
<reference evidence="2 3" key="1">
    <citation type="journal article" date="2013" name="Lancet">
        <title>First case of E anophelis outbreak in an intensive-care unit.</title>
        <authorList>
            <person name="Teo J."/>
            <person name="Tan S.Y."/>
            <person name="Tay M."/>
            <person name="Ding Y."/>
            <person name="Kjelleberg S."/>
            <person name="Givskov M."/>
            <person name="Lin R.T."/>
            <person name="Yang L."/>
        </authorList>
    </citation>
    <scope>NUCLEOTIDE SEQUENCE [LARGE SCALE GENOMIC DNA]</scope>
    <source>
        <strain evidence="2 3">NUHP1</strain>
    </source>
</reference>
<gene>
    <name evidence="2" type="ORF">BD94_1823</name>
</gene>
<dbReference type="Pfam" id="PF20033">
    <property type="entry name" value="DUF6438"/>
    <property type="match status" value="1"/>
</dbReference>
<accession>A0A077EGC5</accession>
<proteinExistence type="predicted"/>
<sequence>MKKKLFLLLLSIIVFGQKKLTKIDSIQTEKDAEIFIRSFGENYQKFKIRKVADYNATYETPGFCKKTADLLKIKKAFYKADFDHNGLTDIMIIGTYYDNFYIFIAMGNGGNNFELKYLTTKYEETCLFPKIIDNNIIRYYYKWYPDRLTGGKSKLKYKDLVFKYNDFIEYNKDPQSHHIEKIEYNTTSCYGSCPVFSITVENNRYSVLNAKQSNRNPNDSTELLGEYKAEIDNKSYSDIINLLNYIDFQNLNDEYAVNWTDDQTSYITITYDQGKTKTIRDYGLIGTHGLDKLYDLLFKLRFNQKWISFPSKNSITDPLKKDLNIQKIIR</sequence>
<protein>
    <recommendedName>
        <fullName evidence="1">DUF6438 domain-containing protein</fullName>
    </recommendedName>
</protein>
<evidence type="ECO:0000313" key="3">
    <source>
        <dbReference type="Proteomes" id="UP000028933"/>
    </source>
</evidence>
<feature type="domain" description="DUF6438" evidence="1">
    <location>
        <begin position="181"/>
        <end position="300"/>
    </location>
</feature>
<dbReference type="HOGENOM" id="CLU_923455_0_0_10"/>
<name>A0A077EGC5_9FLAO</name>
<organism evidence="2 3">
    <name type="scientific">Elizabethkingia anophelis NUHP1</name>
    <dbReference type="NCBI Taxonomy" id="1338011"/>
    <lineage>
        <taxon>Bacteria</taxon>
        <taxon>Pseudomonadati</taxon>
        <taxon>Bacteroidota</taxon>
        <taxon>Flavobacteriia</taxon>
        <taxon>Flavobacteriales</taxon>
        <taxon>Weeksellaceae</taxon>
        <taxon>Elizabethkingia</taxon>
    </lineage>
</organism>
<dbReference type="InterPro" id="IPR045497">
    <property type="entry name" value="DUF6438"/>
</dbReference>
<dbReference type="AlphaFoldDB" id="A0A077EGC5"/>
<dbReference type="EMBL" id="CP007547">
    <property type="protein sequence ID" value="AIL45598.1"/>
    <property type="molecule type" value="Genomic_DNA"/>
</dbReference>
<dbReference type="STRING" id="1338011.BD94_1823"/>
<dbReference type="eggNOG" id="ENOG503003Z">
    <property type="taxonomic scope" value="Bacteria"/>
</dbReference>